<dbReference type="AlphaFoldDB" id="A0A4P8XHS4"/>
<name>A0A4P8XHS4_9BACL</name>
<dbReference type="KEGG" id="palo:E6C60_0264"/>
<dbReference type="Proteomes" id="UP000300879">
    <property type="component" value="Chromosome"/>
</dbReference>
<protein>
    <submittedName>
        <fullName evidence="1">Uncharacterized protein</fullName>
    </submittedName>
</protein>
<sequence length="252" mass="29100">MRVNVIDQNPALVSLINDYTQQIPLDANFFISFDRSNTVKGSFAIPFKSFQKFWLDPLFLTFPYLSIHRVVINELVSSDSRNYAQSRIDQGHLIVMEDSEFDSDTEIYRQSFEKAIAAHTAYEPELDNADDRGEVKSLAYIATKPLNFFASHDSRALRLLESPTKETIGLSNVGAIEIYELLYYLRRMEMVQPEDGVNGLKMIYKYLYYLTKKEKLENPNWGEFYQLMDGLYASEIQKSTGNPTPYRSFIDG</sequence>
<dbReference type="EMBL" id="CP040396">
    <property type="protein sequence ID" value="QCT00990.1"/>
    <property type="molecule type" value="Genomic_DNA"/>
</dbReference>
<reference evidence="1 2" key="1">
    <citation type="submission" date="2019-05" db="EMBL/GenBank/DDBJ databases">
        <authorList>
            <person name="Chen C."/>
        </authorList>
    </citation>
    <scope>NUCLEOTIDE SEQUENCE [LARGE SCALE GENOMIC DNA]</scope>
    <source>
        <strain evidence="1 2">HB172198</strain>
    </source>
</reference>
<evidence type="ECO:0000313" key="1">
    <source>
        <dbReference type="EMBL" id="QCT00990.1"/>
    </source>
</evidence>
<evidence type="ECO:0000313" key="2">
    <source>
        <dbReference type="Proteomes" id="UP000300879"/>
    </source>
</evidence>
<dbReference type="RefSeq" id="WP_138224114.1">
    <property type="nucleotide sequence ID" value="NZ_CP040396.1"/>
</dbReference>
<proteinExistence type="predicted"/>
<dbReference type="OrthoDB" id="2965179at2"/>
<accession>A0A4P8XHS4</accession>
<keyword evidence="2" id="KW-1185">Reference proteome</keyword>
<gene>
    <name evidence="1" type="ORF">E6C60_0264</name>
</gene>
<organism evidence="1 2">
    <name type="scientific">Paenibacillus algicola</name>
    <dbReference type="NCBI Taxonomy" id="2565926"/>
    <lineage>
        <taxon>Bacteria</taxon>
        <taxon>Bacillati</taxon>
        <taxon>Bacillota</taxon>
        <taxon>Bacilli</taxon>
        <taxon>Bacillales</taxon>
        <taxon>Paenibacillaceae</taxon>
        <taxon>Paenibacillus</taxon>
    </lineage>
</organism>